<sequence length="83" mass="9155">MHFDINYTIAKSAKGKEEKREEVPVTIMVGVTVSLCGLFLIYVPLPGCQIAGGWLLNTGVGILGSDALARWDAYDQEQRKKDK</sequence>
<keyword evidence="1" id="KW-0472">Membrane</keyword>
<evidence type="ECO:0000256" key="1">
    <source>
        <dbReference type="SAM" id="Phobius"/>
    </source>
</evidence>
<gene>
    <name evidence="2" type="ORF">DB43_AR00030</name>
</gene>
<dbReference type="Proteomes" id="UP000031307">
    <property type="component" value="Unassembled WGS sequence"/>
</dbReference>
<proteinExistence type="predicted"/>
<name>A0A0C1E7T4_9BACT</name>
<evidence type="ECO:0000313" key="2">
    <source>
        <dbReference type="EMBL" id="KIA76188.1"/>
    </source>
</evidence>
<dbReference type="RefSeq" id="WP_039378369.1">
    <property type="nucleotide sequence ID" value="NZ_JSAM01000128.1"/>
</dbReference>
<dbReference type="PATRIC" id="fig|83552.4.peg.2697"/>
<organism evidence="2 3">
    <name type="scientific">Parachlamydia acanthamoebae</name>
    <dbReference type="NCBI Taxonomy" id="83552"/>
    <lineage>
        <taxon>Bacteria</taxon>
        <taxon>Pseudomonadati</taxon>
        <taxon>Chlamydiota</taxon>
        <taxon>Chlamydiia</taxon>
        <taxon>Parachlamydiales</taxon>
        <taxon>Parachlamydiaceae</taxon>
        <taxon>Parachlamydia</taxon>
    </lineage>
</organism>
<dbReference type="AlphaFoldDB" id="A0A0C1E7T4"/>
<dbReference type="EMBL" id="JSAM01000128">
    <property type="protein sequence ID" value="KIA76188.1"/>
    <property type="molecule type" value="Genomic_DNA"/>
</dbReference>
<evidence type="ECO:0000313" key="3">
    <source>
        <dbReference type="Proteomes" id="UP000031307"/>
    </source>
</evidence>
<feature type="transmembrane region" description="Helical" evidence="1">
    <location>
        <begin position="23"/>
        <end position="45"/>
    </location>
</feature>
<comment type="caution">
    <text evidence="2">The sequence shown here is derived from an EMBL/GenBank/DDBJ whole genome shotgun (WGS) entry which is preliminary data.</text>
</comment>
<feature type="transmembrane region" description="Helical" evidence="1">
    <location>
        <begin position="51"/>
        <end position="71"/>
    </location>
</feature>
<keyword evidence="1" id="KW-0812">Transmembrane</keyword>
<reference evidence="2 3" key="1">
    <citation type="journal article" date="2014" name="Mol. Biol. Evol.">
        <title>Massive expansion of Ubiquitination-related gene families within the Chlamydiae.</title>
        <authorList>
            <person name="Domman D."/>
            <person name="Collingro A."/>
            <person name="Lagkouvardos I."/>
            <person name="Gehre L."/>
            <person name="Weinmaier T."/>
            <person name="Rattei T."/>
            <person name="Subtil A."/>
            <person name="Horn M."/>
        </authorList>
    </citation>
    <scope>NUCLEOTIDE SEQUENCE [LARGE SCALE GENOMIC DNA]</scope>
    <source>
        <strain evidence="2 3">OEW1</strain>
    </source>
</reference>
<protein>
    <submittedName>
        <fullName evidence="2">Uncharacterized protein</fullName>
    </submittedName>
</protein>
<accession>A0A0C1E7T4</accession>
<keyword evidence="1" id="KW-1133">Transmembrane helix</keyword>